<dbReference type="PANTHER" id="PTHR43370:SF2">
    <property type="entry name" value="ABC TRANSPORTER PERMEASE PROTEIN"/>
    <property type="match status" value="1"/>
</dbReference>
<feature type="transmembrane region" description="Helical" evidence="6">
    <location>
        <begin position="241"/>
        <end position="260"/>
    </location>
</feature>
<dbReference type="Proteomes" id="UP000030364">
    <property type="component" value="Unassembled WGS sequence"/>
</dbReference>
<keyword evidence="4 6" id="KW-1133">Transmembrane helix</keyword>
<keyword evidence="2" id="KW-1003">Cell membrane</keyword>
<protein>
    <submittedName>
        <fullName evidence="7">ABC transporter permease</fullName>
    </submittedName>
</protein>
<feature type="transmembrane region" description="Helical" evidence="6">
    <location>
        <begin position="31"/>
        <end position="50"/>
    </location>
</feature>
<evidence type="ECO:0000256" key="4">
    <source>
        <dbReference type="ARBA" id="ARBA00022989"/>
    </source>
</evidence>
<dbReference type="EMBL" id="JPSL02000037">
    <property type="protein sequence ID" value="KIX84665.1"/>
    <property type="molecule type" value="Genomic_DNA"/>
</dbReference>
<keyword evidence="8" id="KW-1185">Reference proteome</keyword>
<dbReference type="STRING" id="276.THFILI_03065"/>
<dbReference type="OrthoDB" id="9792579at2"/>
<proteinExistence type="predicted"/>
<evidence type="ECO:0000313" key="7">
    <source>
        <dbReference type="EMBL" id="KIX84665.1"/>
    </source>
</evidence>
<evidence type="ECO:0000256" key="1">
    <source>
        <dbReference type="ARBA" id="ARBA00004651"/>
    </source>
</evidence>
<evidence type="ECO:0000313" key="8">
    <source>
        <dbReference type="Proteomes" id="UP000030364"/>
    </source>
</evidence>
<comment type="caution">
    <text evidence="7">The sequence shown here is derived from an EMBL/GenBank/DDBJ whole genome shotgun (WGS) entry which is preliminary data.</text>
</comment>
<organism evidence="7 8">
    <name type="scientific">Thermus filiformis</name>
    <dbReference type="NCBI Taxonomy" id="276"/>
    <lineage>
        <taxon>Bacteria</taxon>
        <taxon>Thermotogati</taxon>
        <taxon>Deinococcota</taxon>
        <taxon>Deinococci</taxon>
        <taxon>Thermales</taxon>
        <taxon>Thermaceae</taxon>
        <taxon>Thermus</taxon>
    </lineage>
</organism>
<feature type="transmembrane region" description="Helical" evidence="6">
    <location>
        <begin position="56"/>
        <end position="77"/>
    </location>
</feature>
<keyword evidence="3 6" id="KW-0812">Transmembrane</keyword>
<keyword evidence="5 6" id="KW-0472">Membrane</keyword>
<dbReference type="GO" id="GO:0022857">
    <property type="term" value="F:transmembrane transporter activity"/>
    <property type="evidence" value="ECO:0007669"/>
    <property type="project" value="InterPro"/>
</dbReference>
<dbReference type="InterPro" id="IPR001851">
    <property type="entry name" value="ABC_transp_permease"/>
</dbReference>
<dbReference type="Pfam" id="PF02653">
    <property type="entry name" value="BPD_transp_2"/>
    <property type="match status" value="1"/>
</dbReference>
<feature type="transmembrane region" description="Helical" evidence="6">
    <location>
        <begin position="84"/>
        <end position="104"/>
    </location>
</feature>
<evidence type="ECO:0000256" key="2">
    <source>
        <dbReference type="ARBA" id="ARBA00022475"/>
    </source>
</evidence>
<feature type="transmembrane region" description="Helical" evidence="6">
    <location>
        <begin position="6"/>
        <end position="24"/>
    </location>
</feature>
<evidence type="ECO:0000256" key="3">
    <source>
        <dbReference type="ARBA" id="ARBA00022692"/>
    </source>
</evidence>
<feature type="transmembrane region" description="Helical" evidence="6">
    <location>
        <begin position="120"/>
        <end position="137"/>
    </location>
</feature>
<dbReference type="RefSeq" id="WP_045246024.1">
    <property type="nucleotide sequence ID" value="NZ_JPSL02000037.1"/>
</dbReference>
<feature type="transmembrane region" description="Helical" evidence="6">
    <location>
        <begin position="218"/>
        <end position="235"/>
    </location>
</feature>
<sequence>MEEVFLRAVYFGTPLLLATLGALLGERAGVVNLGVEGMMALSALAAFAVAQGSGNLLLASLAAAAVGAGLGLFHALVTVTLRANAFVAGLALAMAGVGAAGLLGKRYEGLPLFLTAREEVFALASVALSVLLYLLLYKTRPGLYLRSVGENPKAVDLFGGSVAGLRYLALGLGGGLIGLAGADLSLAYRPSWADGLTAGLGWVAVALVIFVGWHPLRAVLGAWFFGLLFFLQFRLQGSVPIPPEAFAAMPYALVILVLALSGRGRAPKALGVPYERER</sequence>
<dbReference type="PANTHER" id="PTHR43370">
    <property type="entry name" value="SUGAR ABC TRANSPORTER INTEGRAL MEMBRANE PROTEIN-RELATED"/>
    <property type="match status" value="1"/>
</dbReference>
<dbReference type="CDD" id="cd06580">
    <property type="entry name" value="TM_PBP1_transp_TpRbsC_like"/>
    <property type="match status" value="1"/>
</dbReference>
<comment type="subcellular location">
    <subcellularLocation>
        <location evidence="1">Cell membrane</location>
        <topology evidence="1">Multi-pass membrane protein</topology>
    </subcellularLocation>
</comment>
<reference evidence="7 8" key="1">
    <citation type="journal article" date="2015" name="Genome Announc.">
        <title>Draft Genome Sequence of the Thermophile Thermus filiformis ATCC 43280, Producer of Carotenoid-(Di)glucoside-Branched Fatty Acid (Di)esters and Source of Hyperthermostable Enzymes of Biotechnological Interest.</title>
        <authorList>
            <person name="Mandelli F."/>
            <person name="Oliveira Ramires B."/>
            <person name="Couger M.B."/>
            <person name="Paixao D.A."/>
            <person name="Camilo C.M."/>
            <person name="Polikarpov I."/>
            <person name="Prade R."/>
            <person name="Riano-Pachon D.M."/>
            <person name="Squina F.M."/>
        </authorList>
    </citation>
    <scope>NUCLEOTIDE SEQUENCE [LARGE SCALE GENOMIC DNA]</scope>
    <source>
        <strain evidence="7 8">ATCC 43280</strain>
    </source>
</reference>
<feature type="transmembrane region" description="Helical" evidence="6">
    <location>
        <begin position="157"/>
        <end position="180"/>
    </location>
</feature>
<evidence type="ECO:0000256" key="5">
    <source>
        <dbReference type="ARBA" id="ARBA00023136"/>
    </source>
</evidence>
<accession>A0A0D6XA83</accession>
<feature type="transmembrane region" description="Helical" evidence="6">
    <location>
        <begin position="192"/>
        <end position="211"/>
    </location>
</feature>
<gene>
    <name evidence="7" type="ORF">THFILI_03065</name>
</gene>
<evidence type="ECO:0000256" key="6">
    <source>
        <dbReference type="SAM" id="Phobius"/>
    </source>
</evidence>
<name>A0A0D6XA83_THEFI</name>
<dbReference type="GO" id="GO:0005886">
    <property type="term" value="C:plasma membrane"/>
    <property type="evidence" value="ECO:0007669"/>
    <property type="project" value="UniProtKB-SubCell"/>
</dbReference>
<dbReference type="AlphaFoldDB" id="A0A0D6XA83"/>